<evidence type="ECO:0000313" key="2">
    <source>
        <dbReference type="Proteomes" id="UP000234681"/>
    </source>
</evidence>
<dbReference type="PANTHER" id="PTHR46857:SF1">
    <property type="entry name" value="EPITHELIAL CELL-TRANSFORMING SEQUENCE 2 ONCOGENE-LIKE"/>
    <property type="match status" value="1"/>
</dbReference>
<name>A6JP97_RAT</name>
<protein>
    <submittedName>
        <fullName evidence="1">RCG57411, isoform CRA_b</fullName>
    </submittedName>
</protein>
<dbReference type="Proteomes" id="UP000234681">
    <property type="component" value="Chromosome 1"/>
</dbReference>
<dbReference type="InterPro" id="IPR052805">
    <property type="entry name" value="GEF_Ubiquitin-Prot_Reg"/>
</dbReference>
<dbReference type="PANTHER" id="PTHR46857">
    <property type="entry name" value="EPITHELIAL CELL-TRANSFORMING SEQUENCE 2 ONCOGENE-LIKE"/>
    <property type="match status" value="1"/>
</dbReference>
<accession>A6JP97</accession>
<gene>
    <name evidence="1" type="ORF">rCG_57411</name>
</gene>
<evidence type="ECO:0000313" key="1">
    <source>
        <dbReference type="EMBL" id="EDL93769.1"/>
    </source>
</evidence>
<organism evidence="1 2">
    <name type="scientific">Rattus norvegicus</name>
    <name type="common">Rat</name>
    <dbReference type="NCBI Taxonomy" id="10116"/>
    <lineage>
        <taxon>Eukaryota</taxon>
        <taxon>Metazoa</taxon>
        <taxon>Chordata</taxon>
        <taxon>Craniata</taxon>
        <taxon>Vertebrata</taxon>
        <taxon>Euteleostomi</taxon>
        <taxon>Mammalia</taxon>
        <taxon>Eutheria</taxon>
        <taxon>Euarchontoglires</taxon>
        <taxon>Glires</taxon>
        <taxon>Rodentia</taxon>
        <taxon>Myomorpha</taxon>
        <taxon>Muroidea</taxon>
        <taxon>Muridae</taxon>
        <taxon>Murinae</taxon>
        <taxon>Rattus</taxon>
    </lineage>
</organism>
<proteinExistence type="predicted"/>
<dbReference type="AlphaFoldDB" id="A6JP97"/>
<sequence length="79" mass="9541">MSLGNLSLKSLEVESFHTRFSAWTPFKNQSLNRQLFQERVTLISHWFDLWTNKQRQEFLFMILSRSSKSQLRLLHIMLL</sequence>
<dbReference type="EMBL" id="CH473994">
    <property type="protein sequence ID" value="EDL93769.1"/>
    <property type="molecule type" value="Genomic_DNA"/>
</dbReference>
<reference evidence="2" key="1">
    <citation type="submission" date="2005-09" db="EMBL/GenBank/DDBJ databases">
        <authorList>
            <person name="Mural R.J."/>
            <person name="Li P.W."/>
            <person name="Adams M.D."/>
            <person name="Amanatides P.G."/>
            <person name="Baden-Tillson H."/>
            <person name="Barnstead M."/>
            <person name="Chin S.H."/>
            <person name="Dew I."/>
            <person name="Evans C.A."/>
            <person name="Ferriera S."/>
            <person name="Flanigan M."/>
            <person name="Fosler C."/>
            <person name="Glodek A."/>
            <person name="Gu Z."/>
            <person name="Holt R.A."/>
            <person name="Jennings D."/>
            <person name="Kraft C.L."/>
            <person name="Lu F."/>
            <person name="Nguyen T."/>
            <person name="Nusskern D.R."/>
            <person name="Pfannkoch C.M."/>
            <person name="Sitter C."/>
            <person name="Sutton G.G."/>
            <person name="Venter J.C."/>
            <person name="Wang Z."/>
            <person name="Woodage T."/>
            <person name="Zheng X.H."/>
            <person name="Zhong F."/>
        </authorList>
    </citation>
    <scope>NUCLEOTIDE SEQUENCE [LARGE SCALE GENOMIC DNA]</scope>
    <source>
        <strain>BN</strain>
        <strain evidence="2">Sprague-Dawley</strain>
    </source>
</reference>